<dbReference type="HOGENOM" id="CLU_127195_0_0_1"/>
<dbReference type="Pfam" id="PF20977">
    <property type="entry name" value="GatF"/>
    <property type="match status" value="1"/>
</dbReference>
<reference evidence="2 3" key="1">
    <citation type="journal article" date="2009" name="Nature">
        <title>Evolution of pathogenicity and sexual reproduction in eight Candida genomes.</title>
        <authorList>
            <person name="Butler G."/>
            <person name="Rasmussen M.D."/>
            <person name="Lin M.F."/>
            <person name="Santos M.A."/>
            <person name="Sakthikumar S."/>
            <person name="Munro C.A."/>
            <person name="Rheinbay E."/>
            <person name="Grabherr M."/>
            <person name="Forche A."/>
            <person name="Reedy J.L."/>
            <person name="Agrafioti I."/>
            <person name="Arnaud M.B."/>
            <person name="Bates S."/>
            <person name="Brown A.J."/>
            <person name="Brunke S."/>
            <person name="Costanzo M.C."/>
            <person name="Fitzpatrick D.A."/>
            <person name="de Groot P.W."/>
            <person name="Harris D."/>
            <person name="Hoyer L.L."/>
            <person name="Hube B."/>
            <person name="Klis F.M."/>
            <person name="Kodira C."/>
            <person name="Lennard N."/>
            <person name="Logue M.E."/>
            <person name="Martin R."/>
            <person name="Neiman A.M."/>
            <person name="Nikolaou E."/>
            <person name="Quail M.A."/>
            <person name="Quinn J."/>
            <person name="Santos M.C."/>
            <person name="Schmitzberger F.F."/>
            <person name="Sherlock G."/>
            <person name="Shah P."/>
            <person name="Silverstein K.A."/>
            <person name="Skrzypek M.S."/>
            <person name="Soll D."/>
            <person name="Staggs R."/>
            <person name="Stansfield I."/>
            <person name="Stumpf M.P."/>
            <person name="Sudbery P.E."/>
            <person name="Srikantha T."/>
            <person name="Zeng Q."/>
            <person name="Berman J."/>
            <person name="Berriman M."/>
            <person name="Heitman J."/>
            <person name="Gow N.A."/>
            <person name="Lorenz M.C."/>
            <person name="Birren B.W."/>
            <person name="Kellis M."/>
            <person name="Cuomo C.A."/>
        </authorList>
    </citation>
    <scope>NUCLEOTIDE SEQUENCE [LARGE SCALE GENOMIC DNA]</scope>
    <source>
        <strain evidence="3">ATCC 11503 / BCRC 21390 / CBS 2605 / JCM 1781 / NBRC 1676 / NRRL YB-4239</strain>
    </source>
</reference>
<dbReference type="AlphaFoldDB" id="A5E2Y0"/>
<evidence type="ECO:0000313" key="2">
    <source>
        <dbReference type="EMBL" id="EDK45788.1"/>
    </source>
</evidence>
<feature type="compositionally biased region" description="Basic and acidic residues" evidence="1">
    <location>
        <begin position="139"/>
        <end position="156"/>
    </location>
</feature>
<dbReference type="Proteomes" id="UP000001996">
    <property type="component" value="Unassembled WGS sequence"/>
</dbReference>
<proteinExistence type="predicted"/>
<dbReference type="VEuPathDB" id="FungiDB:LELG_03967"/>
<dbReference type="OrthoDB" id="4024285at2759"/>
<organism evidence="2 3">
    <name type="scientific">Lodderomyces elongisporus (strain ATCC 11503 / CBS 2605 / JCM 1781 / NBRC 1676 / NRRL YB-4239)</name>
    <name type="common">Yeast</name>
    <name type="synonym">Saccharomyces elongisporus</name>
    <dbReference type="NCBI Taxonomy" id="379508"/>
    <lineage>
        <taxon>Eukaryota</taxon>
        <taxon>Fungi</taxon>
        <taxon>Dikarya</taxon>
        <taxon>Ascomycota</taxon>
        <taxon>Saccharomycotina</taxon>
        <taxon>Pichiomycetes</taxon>
        <taxon>Debaryomycetaceae</taxon>
        <taxon>Candida/Lodderomyces clade</taxon>
        <taxon>Lodderomyces</taxon>
    </lineage>
</organism>
<dbReference type="EMBL" id="CH981528">
    <property type="protein sequence ID" value="EDK45788.1"/>
    <property type="molecule type" value="Genomic_DNA"/>
</dbReference>
<keyword evidence="3" id="KW-1185">Reference proteome</keyword>
<protein>
    <submittedName>
        <fullName evidence="2">Uncharacterized protein</fullName>
    </submittedName>
</protein>
<dbReference type="STRING" id="379508.A5E2Y0"/>
<sequence length="225" mass="25303">MMRNAICQVRSFRTIATPLLKELRTSEEISKYLNTPTWSIKHYLRPVPSTSPVSNKSAKEIFDKMVKLSGLYLDASAPPEPVSTDLPEVQKAKLAKINEREGLIRSLKLQMMFIRHLYEDESEIIEDVHASAGDHGVEESIKLDKLRKKEEGRGEGENPVPGEEQGGVVGALRENDIQFRLIASDHIPCTPLTLKELLRQVDEIDLKVDAGKGELGFNMDRLKTL</sequence>
<dbReference type="InParanoid" id="A5E2Y0"/>
<accession>A5E2Y0</accession>
<dbReference type="GeneID" id="5231784"/>
<feature type="region of interest" description="Disordered" evidence="1">
    <location>
        <begin position="139"/>
        <end position="167"/>
    </location>
</feature>
<dbReference type="KEGG" id="lel:PVL30_004786"/>
<evidence type="ECO:0000256" key="1">
    <source>
        <dbReference type="SAM" id="MobiDB-lite"/>
    </source>
</evidence>
<name>A5E2Y0_LODEL</name>
<evidence type="ECO:0000313" key="3">
    <source>
        <dbReference type="Proteomes" id="UP000001996"/>
    </source>
</evidence>
<gene>
    <name evidence="2" type="ORF">LELG_03967</name>
</gene>